<dbReference type="InterPro" id="IPR005071">
    <property type="entry name" value="Glycoprotein"/>
</dbReference>
<feature type="chain" id="PRO_5041937537" evidence="1">
    <location>
        <begin position="23"/>
        <end position="454"/>
    </location>
</feature>
<dbReference type="EMBL" id="CP092623">
    <property type="protein sequence ID" value="UMM31339.1"/>
    <property type="molecule type" value="Genomic_DNA"/>
</dbReference>
<protein>
    <submittedName>
        <fullName evidence="2">Uncharacterized protein</fullName>
    </submittedName>
</protein>
<accession>A0AAE9EZA4</accession>
<keyword evidence="1" id="KW-0732">Signal</keyword>
<name>A0AAE9EZA4_CAEBR</name>
<dbReference type="PANTHER" id="PTHR21733">
    <property type="entry name" value="CUB_2 DOMAIN-CONTAINING PROTEIN-RELATED-RELATED"/>
    <property type="match status" value="1"/>
</dbReference>
<keyword evidence="3" id="KW-1185">Reference proteome</keyword>
<gene>
    <name evidence="2" type="ORF">L5515_012854</name>
</gene>
<dbReference type="PANTHER" id="PTHR21733:SF1">
    <property type="entry name" value="DOWNSTREAM OF DAF-16 (REGULATED BY DAF-16)"/>
    <property type="match status" value="1"/>
</dbReference>
<reference evidence="2 3" key="1">
    <citation type="submission" date="2022-04" db="EMBL/GenBank/DDBJ databases">
        <title>Chromosome-level reference genomes for two strains of Caenorhabditis briggsae: an improved platform for comparative genomics.</title>
        <authorList>
            <person name="Stevens L."/>
            <person name="Andersen E."/>
        </authorList>
    </citation>
    <scope>NUCLEOTIDE SEQUENCE [LARGE SCALE GENOMIC DNA]</scope>
    <source>
        <strain evidence="2">VX34</strain>
        <tissue evidence="2">Whole-organism</tissue>
    </source>
</reference>
<evidence type="ECO:0000256" key="1">
    <source>
        <dbReference type="SAM" id="SignalP"/>
    </source>
</evidence>
<organism evidence="2 3">
    <name type="scientific">Caenorhabditis briggsae</name>
    <dbReference type="NCBI Taxonomy" id="6238"/>
    <lineage>
        <taxon>Eukaryota</taxon>
        <taxon>Metazoa</taxon>
        <taxon>Ecdysozoa</taxon>
        <taxon>Nematoda</taxon>
        <taxon>Chromadorea</taxon>
        <taxon>Rhabditida</taxon>
        <taxon>Rhabditina</taxon>
        <taxon>Rhabditomorpha</taxon>
        <taxon>Rhabditoidea</taxon>
        <taxon>Rhabditidae</taxon>
        <taxon>Peloderinae</taxon>
        <taxon>Caenorhabditis</taxon>
    </lineage>
</organism>
<dbReference type="Proteomes" id="UP000829354">
    <property type="component" value="Chromosome IV"/>
</dbReference>
<sequence length="454" mass="48265">MMRACSILVFLFSATIVSNVAADPVVLILKDYTNGTNYQINNVEEGGSLYVASNDAVASLNNIQLVTGGKPYLLSDLAAVQPDGIPQKITISGGLTITTTNTDSATNALTGYLYVTTAQQAQDPSFGVYVITGTHNIVLSGAQATTVILNTELVTPPDDVDRSEKTTYVSDLKMDIAKTVIFQWGIPGKQATNNQFFRNPFNYNNYDSNGNHLNTTQLFFDHVEPLQIGLDYWYISSSGSVSMTMKNTYVPNHNYTTTAVSTTGLVVSGTFLFNQHTVNFQQDPVNTQTFGSLISAYPSPRATVSFVFNGSDENSVQNYDIQNNATQLVKVVKFSAQTLTVSSSDVSAGTFYCQYFSNSNARNPMTTTVATSGATVPQGSTVTAGTGPTLAAGSTLTTAFPPGSTVSTVNAGTVTTVTAGSPTTSSATVATTTSVVRSPFSFFSFFVVLTLLIL</sequence>
<evidence type="ECO:0000313" key="2">
    <source>
        <dbReference type="EMBL" id="UMM31339.1"/>
    </source>
</evidence>
<evidence type="ECO:0000313" key="3">
    <source>
        <dbReference type="Proteomes" id="UP000829354"/>
    </source>
</evidence>
<dbReference type="Pfam" id="PF03409">
    <property type="entry name" value="Glycoprotein"/>
    <property type="match status" value="1"/>
</dbReference>
<dbReference type="AlphaFoldDB" id="A0AAE9EZA4"/>
<proteinExistence type="predicted"/>
<feature type="signal peptide" evidence="1">
    <location>
        <begin position="1"/>
        <end position="22"/>
    </location>
</feature>